<organism evidence="2 3">
    <name type="scientific">Isobaculum melis</name>
    <dbReference type="NCBI Taxonomy" id="142588"/>
    <lineage>
        <taxon>Bacteria</taxon>
        <taxon>Bacillati</taxon>
        <taxon>Bacillota</taxon>
        <taxon>Bacilli</taxon>
        <taxon>Lactobacillales</taxon>
        <taxon>Carnobacteriaceae</taxon>
        <taxon>Isobaculum</taxon>
    </lineage>
</organism>
<keyword evidence="1" id="KW-1133">Transmembrane helix</keyword>
<reference evidence="2 3" key="1">
    <citation type="submission" date="2016-10" db="EMBL/GenBank/DDBJ databases">
        <authorList>
            <person name="de Groot N.N."/>
        </authorList>
    </citation>
    <scope>NUCLEOTIDE SEQUENCE [LARGE SCALE GENOMIC DNA]</scope>
    <source>
        <strain evidence="2 3">DSM 13760</strain>
    </source>
</reference>
<dbReference type="OrthoDB" id="2188776at2"/>
<protein>
    <submittedName>
        <fullName evidence="2">Uncharacterized protein</fullName>
    </submittedName>
</protein>
<dbReference type="AlphaFoldDB" id="A0A1H9QHH6"/>
<evidence type="ECO:0000256" key="1">
    <source>
        <dbReference type="SAM" id="Phobius"/>
    </source>
</evidence>
<gene>
    <name evidence="2" type="ORF">SAMN04488559_10277</name>
</gene>
<dbReference type="EMBL" id="FOHA01000002">
    <property type="protein sequence ID" value="SER59867.1"/>
    <property type="molecule type" value="Genomic_DNA"/>
</dbReference>
<feature type="transmembrane region" description="Helical" evidence="1">
    <location>
        <begin position="6"/>
        <end position="26"/>
    </location>
</feature>
<keyword evidence="1" id="KW-0812">Transmembrane</keyword>
<feature type="transmembrane region" description="Helical" evidence="1">
    <location>
        <begin position="46"/>
        <end position="65"/>
    </location>
</feature>
<name>A0A1H9QHH6_9LACT</name>
<dbReference type="RefSeq" id="WP_092649852.1">
    <property type="nucleotide sequence ID" value="NZ_FOHA01000002.1"/>
</dbReference>
<accession>A0A1H9QHH6</accession>
<keyword evidence="1" id="KW-0472">Membrane</keyword>
<keyword evidence="3" id="KW-1185">Reference proteome</keyword>
<evidence type="ECO:0000313" key="2">
    <source>
        <dbReference type="EMBL" id="SER59867.1"/>
    </source>
</evidence>
<evidence type="ECO:0000313" key="3">
    <source>
        <dbReference type="Proteomes" id="UP000198948"/>
    </source>
</evidence>
<dbReference type="Proteomes" id="UP000198948">
    <property type="component" value="Unassembled WGS sequence"/>
</dbReference>
<proteinExistence type="predicted"/>
<sequence length="68" mass="7541">MDAHLLFTSTIILFIIGIAFLALATLSFRFRAISGKNAWGGKTKTFICIGLPITIIALGLIYLFYPYK</sequence>